<feature type="non-terminal residue" evidence="5">
    <location>
        <position position="472"/>
    </location>
</feature>
<gene>
    <name evidence="5" type="ORF">SFRICE_015692</name>
</gene>
<dbReference type="EMBL" id="ODYU01012500">
    <property type="protein sequence ID" value="SOQ58846.1"/>
    <property type="molecule type" value="Genomic_DNA"/>
</dbReference>
<evidence type="ECO:0000259" key="4">
    <source>
        <dbReference type="Pfam" id="PF18018"/>
    </source>
</evidence>
<dbReference type="Gene3D" id="2.40.50.430">
    <property type="match status" value="1"/>
</dbReference>
<comment type="similarity">
    <text evidence="1">Belongs to the DNA polymerase delta/II small subunit family.</text>
</comment>
<dbReference type="AlphaFoldDB" id="A0A2H1X0X6"/>
<proteinExistence type="inferred from homology"/>
<dbReference type="GO" id="GO:0003677">
    <property type="term" value="F:DNA binding"/>
    <property type="evidence" value="ECO:0007669"/>
    <property type="project" value="InterPro"/>
</dbReference>
<evidence type="ECO:0000259" key="3">
    <source>
        <dbReference type="Pfam" id="PF04042"/>
    </source>
</evidence>
<dbReference type="InterPro" id="IPR040663">
    <property type="entry name" value="DNA_pol_D_N"/>
</dbReference>
<dbReference type="Pfam" id="PF04042">
    <property type="entry name" value="DNA_pol_E_B"/>
    <property type="match status" value="1"/>
</dbReference>
<feature type="domain" description="DNA polymerase alpha/delta/epsilon subunit B" evidence="3">
    <location>
        <begin position="192"/>
        <end position="397"/>
    </location>
</feature>
<evidence type="ECO:0000256" key="1">
    <source>
        <dbReference type="ARBA" id="ARBA00006035"/>
    </source>
</evidence>
<reference evidence="5" key="1">
    <citation type="submission" date="2016-07" db="EMBL/GenBank/DDBJ databases">
        <authorList>
            <person name="Bretaudeau A."/>
        </authorList>
    </citation>
    <scope>NUCLEOTIDE SEQUENCE</scope>
    <source>
        <strain evidence="5">Rice</strain>
        <tissue evidence="5">Whole body</tissue>
    </source>
</reference>
<dbReference type="InterPro" id="IPR007185">
    <property type="entry name" value="DNA_pol_a/d/e_bsu"/>
</dbReference>
<dbReference type="PANTHER" id="PTHR10416">
    <property type="entry name" value="DNA POLYMERASE DELTA SUBUNIT 2"/>
    <property type="match status" value="1"/>
</dbReference>
<dbReference type="PANTHER" id="PTHR10416:SF0">
    <property type="entry name" value="DNA POLYMERASE DELTA SUBUNIT 2"/>
    <property type="match status" value="1"/>
</dbReference>
<evidence type="ECO:0000256" key="2">
    <source>
        <dbReference type="ARBA" id="ARBA00022705"/>
    </source>
</evidence>
<dbReference type="GO" id="GO:0043625">
    <property type="term" value="C:delta DNA polymerase complex"/>
    <property type="evidence" value="ECO:0007669"/>
    <property type="project" value="TreeGrafter"/>
</dbReference>
<sequence>MLFKAESNKVENTFQACELERQEVDYTDCSKRFLEVARDFSKQYAHIYSARLNTYRNILTPIVRKKWSDRHKILKLCELRDKGTTCVIIGTLFKFQELKPSILKELSDQLEIIPQAPRTHFVHDSDSLVLEDELQRIKLVGESIDVHSVVTGVVCALLGSEDEDGIFTVQDVCWAGCGIQKPLPKLSSDKYVVLISGLNTSKTAEHMFSLHLLMEWLSGLSGTSEYQEEVSKIVRVIVAGGVLASQTNEGTENESDFIAAVELMDSLAATLSAVAPLDLMPSSKDPTGIMLPQKPFHYCLFPKAIEYKSFNRVTNPYECDIGGFTCLGTSGEPIKDIMRYSKLDNTLEVMKKTLLWRNIAPTCPDTIPCTPCTDTDPFIIYNCPAIYFCGNCPEFATDIYEGENGQRTRLNKFATMAPSPDNFVLRQQQPPLSPLDTDLLALSFKPVSLQRSHNECEFLGSVAGFGRRPSLY</sequence>
<feature type="domain" description="DNA polymerase delta subunit OB-fold" evidence="4">
    <location>
        <begin position="43"/>
        <end position="172"/>
    </location>
</feature>
<protein>
    <submittedName>
        <fullName evidence="5">SFRICE_015692</fullName>
    </submittedName>
</protein>
<dbReference type="GO" id="GO:0006271">
    <property type="term" value="P:DNA strand elongation involved in DNA replication"/>
    <property type="evidence" value="ECO:0007669"/>
    <property type="project" value="TreeGrafter"/>
</dbReference>
<dbReference type="InterPro" id="IPR024826">
    <property type="entry name" value="DNA_pol_delta/II_ssu"/>
</dbReference>
<evidence type="ECO:0000313" key="5">
    <source>
        <dbReference type="EMBL" id="SOQ58846.1"/>
    </source>
</evidence>
<keyword evidence="2" id="KW-0235">DNA replication</keyword>
<accession>A0A2H1X0X6</accession>
<dbReference type="Pfam" id="PF18018">
    <property type="entry name" value="DNA_pol_D_N"/>
    <property type="match status" value="1"/>
</dbReference>
<organism evidence="5">
    <name type="scientific">Spodoptera frugiperda</name>
    <name type="common">Fall armyworm</name>
    <dbReference type="NCBI Taxonomy" id="7108"/>
    <lineage>
        <taxon>Eukaryota</taxon>
        <taxon>Metazoa</taxon>
        <taxon>Ecdysozoa</taxon>
        <taxon>Arthropoda</taxon>
        <taxon>Hexapoda</taxon>
        <taxon>Insecta</taxon>
        <taxon>Pterygota</taxon>
        <taxon>Neoptera</taxon>
        <taxon>Endopterygota</taxon>
        <taxon>Lepidoptera</taxon>
        <taxon>Glossata</taxon>
        <taxon>Ditrysia</taxon>
        <taxon>Noctuoidea</taxon>
        <taxon>Noctuidae</taxon>
        <taxon>Amphipyrinae</taxon>
        <taxon>Spodoptera</taxon>
    </lineage>
</organism>
<dbReference type="Gene3D" id="3.60.21.50">
    <property type="match status" value="1"/>
</dbReference>
<name>A0A2H1X0X6_SPOFR</name>